<evidence type="ECO:0000313" key="3">
    <source>
        <dbReference type="Proteomes" id="UP000248764"/>
    </source>
</evidence>
<protein>
    <submittedName>
        <fullName evidence="2">Uncharacterized protein</fullName>
    </submittedName>
</protein>
<organism evidence="2 3">
    <name type="scientific">Jiangella anatolica</name>
    <dbReference type="NCBI Taxonomy" id="2670374"/>
    <lineage>
        <taxon>Bacteria</taxon>
        <taxon>Bacillati</taxon>
        <taxon>Actinomycetota</taxon>
        <taxon>Actinomycetes</taxon>
        <taxon>Jiangellales</taxon>
        <taxon>Jiangellaceae</taxon>
        <taxon>Jiangella</taxon>
    </lineage>
</organism>
<gene>
    <name evidence="2" type="ORF">C1I92_15470</name>
</gene>
<comment type="caution">
    <text evidence="2">The sequence shown here is derived from an EMBL/GenBank/DDBJ whole genome shotgun (WGS) entry which is preliminary data.</text>
</comment>
<feature type="region of interest" description="Disordered" evidence="1">
    <location>
        <begin position="1"/>
        <end position="31"/>
    </location>
</feature>
<feature type="region of interest" description="Disordered" evidence="1">
    <location>
        <begin position="130"/>
        <end position="155"/>
    </location>
</feature>
<evidence type="ECO:0000313" key="2">
    <source>
        <dbReference type="EMBL" id="PZF82778.1"/>
    </source>
</evidence>
<reference evidence="2 3" key="1">
    <citation type="submission" date="2018-01" db="EMBL/GenBank/DDBJ databases">
        <title>Draft genome sequence of Jiangella sp. GTF31.</title>
        <authorList>
            <person name="Sahin N."/>
            <person name="Ay H."/>
            <person name="Saygin H."/>
        </authorList>
    </citation>
    <scope>NUCLEOTIDE SEQUENCE [LARGE SCALE GENOMIC DNA]</scope>
    <source>
        <strain evidence="2 3">GTF31</strain>
    </source>
</reference>
<keyword evidence="3" id="KW-1185">Reference proteome</keyword>
<sequence length="272" mass="28562">MSELERGGGSVPQRRRTSRAEVDTGPSGSTLDVDFVASAAGDWSSWRYLPIDVRAVLDRAGHAGERAFASGAVPPEPAVRDGVEVELGHAWTVDHTALTVVDAVRPLDARGRGPWRLTTYRHPFAGQVKERRGTVAPDAPTGRRGPAAAGPDDPGALDVLPAPVRRQLLTTVPDPDFEDERLVQTSERGRPVEEEVCLVRATARIVIAVVATRAITPARGQDAAAAAAALAATPWQVHALTAALGRSEARLLGGDGTALDGPGARGGRRQIG</sequence>
<feature type="compositionally biased region" description="Low complexity" evidence="1">
    <location>
        <begin position="136"/>
        <end position="155"/>
    </location>
</feature>
<name>A0A2W2BRY8_9ACTN</name>
<feature type="region of interest" description="Disordered" evidence="1">
    <location>
        <begin position="253"/>
        <end position="272"/>
    </location>
</feature>
<dbReference type="Proteomes" id="UP000248764">
    <property type="component" value="Unassembled WGS sequence"/>
</dbReference>
<evidence type="ECO:0000256" key="1">
    <source>
        <dbReference type="SAM" id="MobiDB-lite"/>
    </source>
</evidence>
<dbReference type="EMBL" id="POTW01000033">
    <property type="protein sequence ID" value="PZF82778.1"/>
    <property type="molecule type" value="Genomic_DNA"/>
</dbReference>
<accession>A0A2W2BRY8</accession>
<dbReference type="RefSeq" id="WP_111255550.1">
    <property type="nucleotide sequence ID" value="NZ_POTW01000033.1"/>
</dbReference>
<dbReference type="AlphaFoldDB" id="A0A2W2BRY8"/>
<proteinExistence type="predicted"/>